<feature type="domain" description="C2H2-type" evidence="8">
    <location>
        <begin position="5"/>
        <end position="28"/>
    </location>
</feature>
<keyword evidence="5" id="KW-0539">Nucleus</keyword>
<dbReference type="PANTHER" id="PTHR24388:SF73">
    <property type="entry name" value="ZINC FINGER PROTEIN ZFAT"/>
    <property type="match status" value="1"/>
</dbReference>
<evidence type="ECO:0000256" key="4">
    <source>
        <dbReference type="ARBA" id="ARBA00022833"/>
    </source>
</evidence>
<evidence type="ECO:0000256" key="1">
    <source>
        <dbReference type="ARBA" id="ARBA00022723"/>
    </source>
</evidence>
<feature type="compositionally biased region" description="Acidic residues" evidence="7">
    <location>
        <begin position="93"/>
        <end position="111"/>
    </location>
</feature>
<accession>A0AAF3FKA7</accession>
<organism evidence="9 10">
    <name type="scientific">Mesorhabditis belari</name>
    <dbReference type="NCBI Taxonomy" id="2138241"/>
    <lineage>
        <taxon>Eukaryota</taxon>
        <taxon>Metazoa</taxon>
        <taxon>Ecdysozoa</taxon>
        <taxon>Nematoda</taxon>
        <taxon>Chromadorea</taxon>
        <taxon>Rhabditida</taxon>
        <taxon>Rhabditina</taxon>
        <taxon>Rhabditomorpha</taxon>
        <taxon>Rhabditoidea</taxon>
        <taxon>Rhabditidae</taxon>
        <taxon>Mesorhabditinae</taxon>
        <taxon>Mesorhabditis</taxon>
    </lineage>
</organism>
<name>A0AAF3FKA7_9BILA</name>
<feature type="compositionally biased region" description="Polar residues" evidence="7">
    <location>
        <begin position="598"/>
        <end position="614"/>
    </location>
</feature>
<sequence length="934" mass="106886">MNLLYCCSKCDYENLQKHQIESHITSKHDGDAVLEDKISVAMIDELIAITKECFADIDEQLLKGWEEKNLQQLKAKNDDEVMQKTATPSGDSGLDEESLSDVEDRSIDDDEPPKKKVKSILKQVSFNSKEPAEEKQFEKQEDEDAKVKMMCLEKNCGKSLMIYNEKGSFLFKTLITHIATHIVSKRWRCSNCPFNTLIRGNFNSHNRNEHDMQAELVENLNTYHTQELLEKGIECFPSFESEIRQHCDDLKKDALEKSMKKKQEDFETPKMNGKKRGKATTPQSDTRAQKSTAEVKRIGRGRPPGKQNINRKRSKSAIAAPSTVKKREVNSALVRLVYSPPVQVDDQEMVSTEEKFLKAKEAHEPKTPTASPTKALEEVTQETPNAAEENDVFATPVGNGRGRGGKKKSIDFDVYKTPAAVIEEKEKITKMRSKLPSSPAGISRCQCCNEAVSLRGGNIQQCNYATDHALTHLDKIRYKCGQCEKPMPRRTSVTNHGKSCRKAFVVDELTKELLHEMTDEARKSFPSLVNLLDEWEQLMEEKLDEKEKKNKEDDDVVETPVQVLNEETAPILESVITNPQESTSTEPQKDPDDEPEILSNTQESTESMAQSSPQAADEVEEDLLKAPEYPSTSTLAKEPLALIFTTPVGKRDYRTSPHPSARLFAPFGPDLQISDKDVEVEYLKKQLQDKEMSLRVVERQTIDLKLKLDELTENSAQSFDHQLREKEESIQKLQDDLNEKRTAVTELKEDLKKAIEQKKAQKSHFNEKLKEANEKSDELQRNVDLLQNKNRLLMQECEEKDKNKKLTEEQFQQQLQEAKIRMVEMEKEAREAKENSQKWKEQVETMNEAIDNYKRSSEESLKRNEELSAEIEKVRSSNGAIELMRLEKQRLENELKEERNEKVKLLTRFGTVNNQLFEAKEEIAALNESLAQRS</sequence>
<evidence type="ECO:0000256" key="3">
    <source>
        <dbReference type="ARBA" id="ARBA00022771"/>
    </source>
</evidence>
<keyword evidence="4" id="KW-0862">Zinc</keyword>
<evidence type="ECO:0000313" key="10">
    <source>
        <dbReference type="WBParaSite" id="MBELARI_LOCUS7546"/>
    </source>
</evidence>
<evidence type="ECO:0000313" key="9">
    <source>
        <dbReference type="Proteomes" id="UP000887575"/>
    </source>
</evidence>
<dbReference type="InterPro" id="IPR013087">
    <property type="entry name" value="Znf_C2H2_type"/>
</dbReference>
<keyword evidence="2" id="KW-0677">Repeat</keyword>
<dbReference type="PANTHER" id="PTHR24388">
    <property type="entry name" value="ZINC FINGER PROTEIN"/>
    <property type="match status" value="1"/>
</dbReference>
<dbReference type="AlphaFoldDB" id="A0AAF3FKA7"/>
<dbReference type="GO" id="GO:0000978">
    <property type="term" value="F:RNA polymerase II cis-regulatory region sequence-specific DNA binding"/>
    <property type="evidence" value="ECO:0007669"/>
    <property type="project" value="TreeGrafter"/>
</dbReference>
<keyword evidence="1" id="KW-0479">Metal-binding</keyword>
<feature type="compositionally biased region" description="Polar residues" evidence="7">
    <location>
        <begin position="575"/>
        <end position="586"/>
    </location>
</feature>
<evidence type="ECO:0000256" key="7">
    <source>
        <dbReference type="SAM" id="MobiDB-lite"/>
    </source>
</evidence>
<evidence type="ECO:0000259" key="8">
    <source>
        <dbReference type="SMART" id="SM00355"/>
    </source>
</evidence>
<protein>
    <recommendedName>
        <fullName evidence="8">C2H2-type domain-containing protein</fullName>
    </recommendedName>
</protein>
<feature type="coiled-coil region" evidence="6">
    <location>
        <begin position="680"/>
        <end position="908"/>
    </location>
</feature>
<keyword evidence="3" id="KW-0863">Zinc-finger</keyword>
<feature type="compositionally biased region" description="Polar residues" evidence="7">
    <location>
        <begin position="280"/>
        <end position="292"/>
    </location>
</feature>
<dbReference type="WBParaSite" id="MBELARI_LOCUS7546">
    <property type="protein sequence ID" value="MBELARI_LOCUS7546"/>
    <property type="gene ID" value="MBELARI_LOCUS7546"/>
</dbReference>
<proteinExistence type="predicted"/>
<dbReference type="SMART" id="SM00355">
    <property type="entry name" value="ZnF_C2H2"/>
    <property type="match status" value="2"/>
</dbReference>
<keyword evidence="9" id="KW-1185">Reference proteome</keyword>
<keyword evidence="6" id="KW-0175">Coiled coil</keyword>
<feature type="region of interest" description="Disordered" evidence="7">
    <location>
        <begin position="74"/>
        <end position="122"/>
    </location>
</feature>
<evidence type="ECO:0000256" key="5">
    <source>
        <dbReference type="ARBA" id="ARBA00023242"/>
    </source>
</evidence>
<feature type="region of interest" description="Disordered" evidence="7">
    <location>
        <begin position="544"/>
        <end position="620"/>
    </location>
</feature>
<dbReference type="GO" id="GO:0008270">
    <property type="term" value="F:zinc ion binding"/>
    <property type="evidence" value="ECO:0007669"/>
    <property type="project" value="UniProtKB-KW"/>
</dbReference>
<reference evidence="10" key="1">
    <citation type="submission" date="2024-02" db="UniProtKB">
        <authorList>
            <consortium name="WormBaseParasite"/>
        </authorList>
    </citation>
    <scope>IDENTIFICATION</scope>
</reference>
<evidence type="ECO:0000256" key="6">
    <source>
        <dbReference type="SAM" id="Coils"/>
    </source>
</evidence>
<dbReference type="InterPro" id="IPR050527">
    <property type="entry name" value="Snail/Krueppel_Znf"/>
</dbReference>
<evidence type="ECO:0000256" key="2">
    <source>
        <dbReference type="ARBA" id="ARBA00022737"/>
    </source>
</evidence>
<feature type="region of interest" description="Disordered" evidence="7">
    <location>
        <begin position="260"/>
        <end position="324"/>
    </location>
</feature>
<feature type="domain" description="C2H2-type" evidence="8">
    <location>
        <begin position="187"/>
        <end position="210"/>
    </location>
</feature>
<dbReference type="Proteomes" id="UP000887575">
    <property type="component" value="Unassembled WGS sequence"/>
</dbReference>
<dbReference type="GO" id="GO:0000981">
    <property type="term" value="F:DNA-binding transcription factor activity, RNA polymerase II-specific"/>
    <property type="evidence" value="ECO:0007669"/>
    <property type="project" value="TreeGrafter"/>
</dbReference>